<dbReference type="AlphaFoldDB" id="M4B4I0"/>
<keyword evidence="4" id="KW-1185">Reference proteome</keyword>
<dbReference type="Proteomes" id="UP000011713">
    <property type="component" value="Unassembled WGS sequence"/>
</dbReference>
<evidence type="ECO:0000313" key="3">
    <source>
        <dbReference type="EnsemblProtists" id="HpaP801179"/>
    </source>
</evidence>
<organism evidence="3 4">
    <name type="scientific">Hyaloperonospora arabidopsidis (strain Emoy2)</name>
    <name type="common">Downy mildew agent</name>
    <name type="synonym">Peronospora arabidopsidis</name>
    <dbReference type="NCBI Taxonomy" id="559515"/>
    <lineage>
        <taxon>Eukaryota</taxon>
        <taxon>Sar</taxon>
        <taxon>Stramenopiles</taxon>
        <taxon>Oomycota</taxon>
        <taxon>Peronosporomycetes</taxon>
        <taxon>Peronosporales</taxon>
        <taxon>Peronosporaceae</taxon>
        <taxon>Hyaloperonospora</taxon>
    </lineage>
</organism>
<dbReference type="SUPFAM" id="SSF54160">
    <property type="entry name" value="Chromo domain-like"/>
    <property type="match status" value="1"/>
</dbReference>
<dbReference type="InterPro" id="IPR000953">
    <property type="entry name" value="Chromo/chromo_shadow_dom"/>
</dbReference>
<dbReference type="EMBL" id="JH598253">
    <property type="status" value="NOT_ANNOTATED_CDS"/>
    <property type="molecule type" value="Genomic_DNA"/>
</dbReference>
<dbReference type="Pfam" id="PF00385">
    <property type="entry name" value="Chromo"/>
    <property type="match status" value="1"/>
</dbReference>
<dbReference type="InterPro" id="IPR023780">
    <property type="entry name" value="Chromo_domain"/>
</dbReference>
<feature type="region of interest" description="Disordered" evidence="1">
    <location>
        <begin position="75"/>
        <end position="139"/>
    </location>
</feature>
<feature type="domain" description="Chromo" evidence="2">
    <location>
        <begin position="158"/>
        <end position="194"/>
    </location>
</feature>
<dbReference type="EnsemblProtists" id="HpaT801179">
    <property type="protein sequence ID" value="HpaP801179"/>
    <property type="gene ID" value="HpaG801179"/>
</dbReference>
<accession>M4B4I0</accession>
<reference evidence="3" key="2">
    <citation type="submission" date="2015-06" db="UniProtKB">
        <authorList>
            <consortium name="EnsemblProtists"/>
        </authorList>
    </citation>
    <scope>IDENTIFICATION</scope>
    <source>
        <strain evidence="3">Emoy2</strain>
    </source>
</reference>
<evidence type="ECO:0000256" key="1">
    <source>
        <dbReference type="SAM" id="MobiDB-lite"/>
    </source>
</evidence>
<dbReference type="InParanoid" id="M4B4I0"/>
<reference evidence="4" key="1">
    <citation type="journal article" date="2010" name="Science">
        <title>Signatures of adaptation to obligate biotrophy in the Hyaloperonospora arabidopsidis genome.</title>
        <authorList>
            <person name="Baxter L."/>
            <person name="Tripathy S."/>
            <person name="Ishaque N."/>
            <person name="Boot N."/>
            <person name="Cabral A."/>
            <person name="Kemen E."/>
            <person name="Thines M."/>
            <person name="Ah-Fong A."/>
            <person name="Anderson R."/>
            <person name="Badejoko W."/>
            <person name="Bittner-Eddy P."/>
            <person name="Boore J.L."/>
            <person name="Chibucos M.C."/>
            <person name="Coates M."/>
            <person name="Dehal P."/>
            <person name="Delehaunty K."/>
            <person name="Dong S."/>
            <person name="Downton P."/>
            <person name="Dumas B."/>
            <person name="Fabro G."/>
            <person name="Fronick C."/>
            <person name="Fuerstenberg S.I."/>
            <person name="Fulton L."/>
            <person name="Gaulin E."/>
            <person name="Govers F."/>
            <person name="Hughes L."/>
            <person name="Humphray S."/>
            <person name="Jiang R.H."/>
            <person name="Judelson H."/>
            <person name="Kamoun S."/>
            <person name="Kyung K."/>
            <person name="Meijer H."/>
            <person name="Minx P."/>
            <person name="Morris P."/>
            <person name="Nelson J."/>
            <person name="Phuntumart V."/>
            <person name="Qutob D."/>
            <person name="Rehmany A."/>
            <person name="Rougon-Cardoso A."/>
            <person name="Ryden P."/>
            <person name="Torto-Alalibo T."/>
            <person name="Studholme D."/>
            <person name="Wang Y."/>
            <person name="Win J."/>
            <person name="Wood J."/>
            <person name="Clifton S.W."/>
            <person name="Rogers J."/>
            <person name="Van den Ackerveken G."/>
            <person name="Jones J.D."/>
            <person name="McDowell J.M."/>
            <person name="Beynon J."/>
            <person name="Tyler B.M."/>
        </authorList>
    </citation>
    <scope>NUCLEOTIDE SEQUENCE [LARGE SCALE GENOMIC DNA]</scope>
    <source>
        <strain evidence="4">Emoy2</strain>
    </source>
</reference>
<sequence length="194" mass="21588">MRTRSSCLAGCVRILPLCRSTPPVPSLRGLFLGRIQLQPSRTSKRFFGSRASFSYGSVERHAGDECQPLRRERLDASARSPIGRTRTPIGRLIDKGGCVAPTPPKKRDARASLVRSDQTDSVRAVGDDQPPPATPRDSELIFPPLPQPLVDSHGGQRFYVERFLNHRDVKGQRTSYLVRWCGYPPSHDSWGPLS</sequence>
<dbReference type="InterPro" id="IPR016197">
    <property type="entry name" value="Chromo-like_dom_sf"/>
</dbReference>
<dbReference type="PROSITE" id="PS50013">
    <property type="entry name" value="CHROMO_2"/>
    <property type="match status" value="1"/>
</dbReference>
<dbReference type="Gene3D" id="2.40.50.40">
    <property type="match status" value="1"/>
</dbReference>
<name>M4B4I0_HYAAE</name>
<proteinExistence type="predicted"/>
<dbReference type="CDD" id="cd00024">
    <property type="entry name" value="CD_CSD"/>
    <property type="match status" value="1"/>
</dbReference>
<evidence type="ECO:0000313" key="4">
    <source>
        <dbReference type="Proteomes" id="UP000011713"/>
    </source>
</evidence>
<evidence type="ECO:0000259" key="2">
    <source>
        <dbReference type="PROSITE" id="PS50013"/>
    </source>
</evidence>
<dbReference type="VEuPathDB" id="FungiDB:HpaG801179"/>
<dbReference type="HOGENOM" id="CLU_1191844_0_0_1"/>
<protein>
    <recommendedName>
        <fullName evidence="2">Chromo domain-containing protein</fullName>
    </recommendedName>
</protein>